<dbReference type="InterPro" id="IPR009057">
    <property type="entry name" value="Homeodomain-like_sf"/>
</dbReference>
<evidence type="ECO:0000256" key="4">
    <source>
        <dbReference type="ARBA" id="ARBA00022864"/>
    </source>
</evidence>
<evidence type="ECO:0000256" key="8">
    <source>
        <dbReference type="ARBA" id="ARBA00023159"/>
    </source>
</evidence>
<keyword evidence="7" id="KW-0238">DNA-binding</keyword>
<dbReference type="PROSITE" id="PS50110">
    <property type="entry name" value="RESPONSE_REGULATORY"/>
    <property type="match status" value="1"/>
</dbReference>
<dbReference type="Gene3D" id="3.40.50.2300">
    <property type="match status" value="1"/>
</dbReference>
<dbReference type="PANTHER" id="PTHR43874">
    <property type="entry name" value="TWO-COMPONENT RESPONSE REGULATOR"/>
    <property type="match status" value="1"/>
</dbReference>
<evidence type="ECO:0000256" key="2">
    <source>
        <dbReference type="ARBA" id="ARBA00006015"/>
    </source>
</evidence>
<comment type="similarity">
    <text evidence="2">Belongs to the ARR family. Type-B subfamily.</text>
</comment>
<evidence type="ECO:0000259" key="14">
    <source>
        <dbReference type="PROSITE" id="PS51294"/>
    </source>
</evidence>
<comment type="subcellular location">
    <subcellularLocation>
        <location evidence="1">Nucleus</location>
    </subcellularLocation>
</comment>
<keyword evidence="3 11" id="KW-0597">Phosphoprotein</keyword>
<name>A0A5D2F2Z7_GOSDA</name>
<dbReference type="Gene3D" id="1.10.10.60">
    <property type="entry name" value="Homeodomain-like"/>
    <property type="match status" value="1"/>
</dbReference>
<dbReference type="PANTHER" id="PTHR43874:SF67">
    <property type="entry name" value="TWO-COMPONENT RESPONSE REGULATOR ARR2"/>
    <property type="match status" value="1"/>
</dbReference>
<evidence type="ECO:0000256" key="6">
    <source>
        <dbReference type="ARBA" id="ARBA00023015"/>
    </source>
</evidence>
<dbReference type="PIRSF" id="PIRSF036392">
    <property type="entry name" value="RR_ARR_type-B"/>
    <property type="match status" value="1"/>
</dbReference>
<dbReference type="Pfam" id="PF00072">
    <property type="entry name" value="Response_reg"/>
    <property type="match status" value="1"/>
</dbReference>
<evidence type="ECO:0000256" key="11">
    <source>
        <dbReference type="PROSITE-ProRule" id="PRU00169"/>
    </source>
</evidence>
<feature type="compositionally biased region" description="Polar residues" evidence="12">
    <location>
        <begin position="442"/>
        <end position="464"/>
    </location>
</feature>
<feature type="domain" description="Response regulatory" evidence="13">
    <location>
        <begin position="34"/>
        <end position="149"/>
    </location>
</feature>
<dbReference type="FunFam" id="1.10.10.60:FF:000007">
    <property type="entry name" value="Two-component response regulator"/>
    <property type="match status" value="1"/>
</dbReference>
<evidence type="ECO:0000256" key="1">
    <source>
        <dbReference type="ARBA" id="ARBA00004123"/>
    </source>
</evidence>
<dbReference type="InterPro" id="IPR011006">
    <property type="entry name" value="CheY-like_superfamily"/>
</dbReference>
<keyword evidence="10" id="KW-0539">Nucleus</keyword>
<dbReference type="AlphaFoldDB" id="A0A5D2F2Z7"/>
<dbReference type="SUPFAM" id="SSF52172">
    <property type="entry name" value="CheY-like"/>
    <property type="match status" value="1"/>
</dbReference>
<proteinExistence type="inferred from homology"/>
<gene>
    <name evidence="15" type="ORF">ES288_A10G203700v1</name>
</gene>
<dbReference type="GO" id="GO:0009736">
    <property type="term" value="P:cytokinin-activated signaling pathway"/>
    <property type="evidence" value="ECO:0007669"/>
    <property type="project" value="UniProtKB-KW"/>
</dbReference>
<dbReference type="InterPro" id="IPR017053">
    <property type="entry name" value="Response_reg_B-typ_pln"/>
</dbReference>
<keyword evidence="5" id="KW-0902">Two-component regulatory system</keyword>
<dbReference type="InterPro" id="IPR001005">
    <property type="entry name" value="SANT/Myb"/>
</dbReference>
<dbReference type="InterPro" id="IPR017930">
    <property type="entry name" value="Myb_dom"/>
</dbReference>
<evidence type="ECO:0000256" key="7">
    <source>
        <dbReference type="ARBA" id="ARBA00023125"/>
    </source>
</evidence>
<keyword evidence="16" id="KW-1185">Reference proteome</keyword>
<evidence type="ECO:0000256" key="3">
    <source>
        <dbReference type="ARBA" id="ARBA00022553"/>
    </source>
</evidence>
<dbReference type="SUPFAM" id="SSF46689">
    <property type="entry name" value="Homeodomain-like"/>
    <property type="match status" value="1"/>
</dbReference>
<evidence type="ECO:0000259" key="13">
    <source>
        <dbReference type="PROSITE" id="PS50110"/>
    </source>
</evidence>
<organism evidence="15 16">
    <name type="scientific">Gossypium darwinii</name>
    <name type="common">Darwin's cotton</name>
    <name type="synonym">Gossypium barbadense var. darwinii</name>
    <dbReference type="NCBI Taxonomy" id="34276"/>
    <lineage>
        <taxon>Eukaryota</taxon>
        <taxon>Viridiplantae</taxon>
        <taxon>Streptophyta</taxon>
        <taxon>Embryophyta</taxon>
        <taxon>Tracheophyta</taxon>
        <taxon>Spermatophyta</taxon>
        <taxon>Magnoliopsida</taxon>
        <taxon>eudicotyledons</taxon>
        <taxon>Gunneridae</taxon>
        <taxon>Pentapetalae</taxon>
        <taxon>rosids</taxon>
        <taxon>malvids</taxon>
        <taxon>Malvales</taxon>
        <taxon>Malvaceae</taxon>
        <taxon>Malvoideae</taxon>
        <taxon>Gossypium</taxon>
    </lineage>
</organism>
<feature type="region of interest" description="Disordered" evidence="12">
    <location>
        <begin position="442"/>
        <end position="474"/>
    </location>
</feature>
<evidence type="ECO:0000313" key="16">
    <source>
        <dbReference type="Proteomes" id="UP000323506"/>
    </source>
</evidence>
<dbReference type="FunFam" id="3.40.50.2300:FF:000408">
    <property type="entry name" value="Two-component response regulator"/>
    <property type="match status" value="1"/>
</dbReference>
<dbReference type="Proteomes" id="UP000323506">
    <property type="component" value="Chromosome A10"/>
</dbReference>
<dbReference type="InterPro" id="IPR001789">
    <property type="entry name" value="Sig_transdc_resp-reg_receiver"/>
</dbReference>
<feature type="region of interest" description="Disordered" evidence="12">
    <location>
        <begin position="157"/>
        <end position="210"/>
    </location>
</feature>
<dbReference type="Pfam" id="PF00249">
    <property type="entry name" value="Myb_DNA-binding"/>
    <property type="match status" value="1"/>
</dbReference>
<reference evidence="15 16" key="1">
    <citation type="submission" date="2019-06" db="EMBL/GenBank/DDBJ databases">
        <title>WGS assembly of Gossypium darwinii.</title>
        <authorList>
            <person name="Chen Z.J."/>
            <person name="Sreedasyam A."/>
            <person name="Ando A."/>
            <person name="Song Q."/>
            <person name="De L."/>
            <person name="Hulse-Kemp A."/>
            <person name="Ding M."/>
            <person name="Ye W."/>
            <person name="Kirkbride R."/>
            <person name="Jenkins J."/>
            <person name="Plott C."/>
            <person name="Lovell J."/>
            <person name="Lin Y.-M."/>
            <person name="Vaughn R."/>
            <person name="Liu B."/>
            <person name="Li W."/>
            <person name="Simpson S."/>
            <person name="Scheffler B."/>
            <person name="Saski C."/>
            <person name="Grover C."/>
            <person name="Hu G."/>
            <person name="Conover J."/>
            <person name="Carlson J."/>
            <person name="Shu S."/>
            <person name="Boston L."/>
            <person name="Williams M."/>
            <person name="Peterson D."/>
            <person name="Mcgee K."/>
            <person name="Jones D."/>
            <person name="Wendel J."/>
            <person name="Stelly D."/>
            <person name="Grimwood J."/>
            <person name="Schmutz J."/>
        </authorList>
    </citation>
    <scope>NUCLEOTIDE SEQUENCE [LARGE SCALE GENOMIC DNA]</scope>
    <source>
        <strain evidence="15">1808015.09</strain>
    </source>
</reference>
<evidence type="ECO:0000256" key="5">
    <source>
        <dbReference type="ARBA" id="ARBA00023012"/>
    </source>
</evidence>
<protein>
    <recommendedName>
        <fullName evidence="17">Two-component response regulator</fullName>
    </recommendedName>
</protein>
<dbReference type="InterPro" id="IPR006447">
    <property type="entry name" value="Myb_dom_plants"/>
</dbReference>
<accession>A0A5D2F2Z7</accession>
<dbReference type="CDD" id="cd17584">
    <property type="entry name" value="REC_typeB_ARR-like"/>
    <property type="match status" value="1"/>
</dbReference>
<keyword evidence="4" id="KW-0932">Cytokinin signaling pathway</keyword>
<dbReference type="GO" id="GO:0005634">
    <property type="term" value="C:nucleus"/>
    <property type="evidence" value="ECO:0007669"/>
    <property type="project" value="UniProtKB-SubCell"/>
</dbReference>
<feature type="domain" description="HTH myb-type" evidence="14">
    <location>
        <begin position="212"/>
        <end position="269"/>
    </location>
</feature>
<sequence length="750" mass="82357">MNVSSVKGSMSISSSTSTWKAGDTISDQFPAGLRVLVVDDDPTCLMILEKMLIACLYKVTKCNRAETALSKLRENKNGYDIVLSDVHMPDMDGFKLLEHIGLEMDLPVIMMSADDGKQVVMKGVTHGACDYLIKPVRIEALKNIWQHVVRKRKNEWKEFEQSGSVEEGDRQPKQSDDADYSSSANEGNWKGSKKRKDEEEETDERDDTSTLKKPRVVWSVELHQQFVAAVNQLGIDKAVPKKILELMNVPGLTRENVASHLQKYRLYLRRLSGVSQHQSNLSTIISAQDPTFGSLSSLSGLDLQTLAATGQLPAQSLARLQAAGLGRATAKSGIPITLVDQRNIFSFENPKLRFGEGQQQHMTNKQQVNLLHGIPTTMEPKQLVSLRHAAQSIGNMNMQVPPHGAQSSQNNPLLMQMGQQQQQQQQSRGQILVDSTINHAPRLSSSMGQPILSNGIATNVSSRNGIPENIRAPGYSQTPSMLNFPMNHASELPGNSFALGSTPGVSILTSKGAFQEDVNSEIKGSGGLMPSYDVFNDLDQHKPQSWELQNVGMAFDTSQHSNSLQGNLDLTQSALGQQGFSSGQMNGHNRSAAVASKAMFSTGDVKELGSAQNVNQHLNNLLVDNTIRVKSERVCDTSPANIFPDHFGQDDLMSALLKQCRVLFHTPVHIVIAVSDVHIHCNGKVITSAIKLVGTQVCLRNCVLLSWKKVSSHCEYHVLLGLFEAYQGQIIGEVSKIHFCMICKGAYPEF</sequence>
<evidence type="ECO:0000256" key="12">
    <source>
        <dbReference type="SAM" id="MobiDB-lite"/>
    </source>
</evidence>
<dbReference type="GO" id="GO:0003677">
    <property type="term" value="F:DNA binding"/>
    <property type="evidence" value="ECO:0007669"/>
    <property type="project" value="UniProtKB-KW"/>
</dbReference>
<feature type="compositionally biased region" description="Basic and acidic residues" evidence="12">
    <location>
        <begin position="167"/>
        <end position="176"/>
    </location>
</feature>
<dbReference type="NCBIfam" id="TIGR01557">
    <property type="entry name" value="myb_SHAQKYF"/>
    <property type="match status" value="1"/>
</dbReference>
<evidence type="ECO:0000256" key="9">
    <source>
        <dbReference type="ARBA" id="ARBA00023163"/>
    </source>
</evidence>
<feature type="modified residue" description="4-aspartylphosphate" evidence="11">
    <location>
        <position position="85"/>
    </location>
</feature>
<dbReference type="InterPro" id="IPR045279">
    <property type="entry name" value="ARR-like"/>
</dbReference>
<evidence type="ECO:0000256" key="10">
    <source>
        <dbReference type="ARBA" id="ARBA00023242"/>
    </source>
</evidence>
<evidence type="ECO:0008006" key="17">
    <source>
        <dbReference type="Google" id="ProtNLM"/>
    </source>
</evidence>
<dbReference type="EMBL" id="CM017697">
    <property type="protein sequence ID" value="TYG99552.1"/>
    <property type="molecule type" value="Genomic_DNA"/>
</dbReference>
<keyword evidence="9" id="KW-0804">Transcription</keyword>
<keyword evidence="6" id="KW-0805">Transcription regulation</keyword>
<dbReference type="GO" id="GO:0000160">
    <property type="term" value="P:phosphorelay signal transduction system"/>
    <property type="evidence" value="ECO:0007669"/>
    <property type="project" value="UniProtKB-KW"/>
</dbReference>
<keyword evidence="8" id="KW-0010">Activator</keyword>
<dbReference type="PROSITE" id="PS51294">
    <property type="entry name" value="HTH_MYB"/>
    <property type="match status" value="1"/>
</dbReference>
<dbReference type="SMART" id="SM00448">
    <property type="entry name" value="REC"/>
    <property type="match status" value="1"/>
</dbReference>
<dbReference type="GO" id="GO:0003700">
    <property type="term" value="F:DNA-binding transcription factor activity"/>
    <property type="evidence" value="ECO:0007669"/>
    <property type="project" value="InterPro"/>
</dbReference>
<evidence type="ECO:0000313" key="15">
    <source>
        <dbReference type="EMBL" id="TYG99552.1"/>
    </source>
</evidence>